<protein>
    <submittedName>
        <fullName evidence="1">Uncharacterized protein</fullName>
    </submittedName>
</protein>
<evidence type="ECO:0000313" key="1">
    <source>
        <dbReference type="EMBL" id="BAP55166.1"/>
    </source>
</evidence>
<keyword evidence="2" id="KW-1185">Reference proteome</keyword>
<dbReference type="KEGG" id="tig:THII_0869"/>
<gene>
    <name evidence="1" type="ORF">THII_0869</name>
</gene>
<sequence length="117" mass="13580">MSPTKGIVSQIIALNEDYTKNQIDENSYVNKMGKLEQKLTPLYFSARDVGLAPIECKDRSQQFKNVMAIAHNIILPFSEIGSKTWEKPNRDYLVFSAIKDYRKELLKLEFELEKVHK</sequence>
<name>A0A090BUI5_9GAMM</name>
<evidence type="ECO:0000313" key="2">
    <source>
        <dbReference type="Proteomes" id="UP000031623"/>
    </source>
</evidence>
<dbReference type="EMBL" id="AP014633">
    <property type="protein sequence ID" value="BAP55166.1"/>
    <property type="molecule type" value="Genomic_DNA"/>
</dbReference>
<dbReference type="HOGENOM" id="CLU_2083801_0_0_6"/>
<reference evidence="1 2" key="1">
    <citation type="journal article" date="2014" name="ISME J.">
        <title>Ecophysiology of Thioploca ingrica as revealed by the complete genome sequence supplemented with proteomic evidence.</title>
        <authorList>
            <person name="Kojima H."/>
            <person name="Ogura Y."/>
            <person name="Yamamoto N."/>
            <person name="Togashi T."/>
            <person name="Mori H."/>
            <person name="Watanabe T."/>
            <person name="Nemoto F."/>
            <person name="Kurokawa K."/>
            <person name="Hayashi T."/>
            <person name="Fukui M."/>
        </authorList>
    </citation>
    <scope>NUCLEOTIDE SEQUENCE [LARGE SCALE GENOMIC DNA]</scope>
</reference>
<dbReference type="STRING" id="40754.THII_0869"/>
<accession>A0A090BUI5</accession>
<organism evidence="1 2">
    <name type="scientific">Thioploca ingrica</name>
    <dbReference type="NCBI Taxonomy" id="40754"/>
    <lineage>
        <taxon>Bacteria</taxon>
        <taxon>Pseudomonadati</taxon>
        <taxon>Pseudomonadota</taxon>
        <taxon>Gammaproteobacteria</taxon>
        <taxon>Thiotrichales</taxon>
        <taxon>Thiotrichaceae</taxon>
        <taxon>Thioploca</taxon>
    </lineage>
</organism>
<dbReference type="Proteomes" id="UP000031623">
    <property type="component" value="Chromosome"/>
</dbReference>
<proteinExistence type="predicted"/>
<dbReference type="AlphaFoldDB" id="A0A090BUI5"/>